<dbReference type="Pfam" id="PF12724">
    <property type="entry name" value="Flavodoxin_5"/>
    <property type="match status" value="1"/>
</dbReference>
<evidence type="ECO:0000313" key="2">
    <source>
        <dbReference type="EMBL" id="MBA4607345.1"/>
    </source>
</evidence>
<dbReference type="Gene3D" id="3.40.50.360">
    <property type="match status" value="1"/>
</dbReference>
<feature type="domain" description="Flavodoxin" evidence="1">
    <location>
        <begin position="4"/>
        <end position="138"/>
    </location>
</feature>
<dbReference type="AlphaFoldDB" id="A0A838X9V2"/>
<evidence type="ECO:0000259" key="1">
    <source>
        <dbReference type="Pfam" id="PF12724"/>
    </source>
</evidence>
<dbReference type="RefSeq" id="WP_181753343.1">
    <property type="nucleotide sequence ID" value="NZ_JACEOG010000001.1"/>
</dbReference>
<keyword evidence="3" id="KW-1185">Reference proteome</keyword>
<name>A0A838X9V2_9ACTN</name>
<accession>A0A838X9V2</accession>
<dbReference type="EMBL" id="JACEOG010000001">
    <property type="protein sequence ID" value="MBA4607345.1"/>
    <property type="molecule type" value="Genomic_DNA"/>
</dbReference>
<organism evidence="2 3">
    <name type="scientific">Aeromicrobium phoceense</name>
    <dbReference type="NCBI Taxonomy" id="2754045"/>
    <lineage>
        <taxon>Bacteria</taxon>
        <taxon>Bacillati</taxon>
        <taxon>Actinomycetota</taxon>
        <taxon>Actinomycetes</taxon>
        <taxon>Propionibacteriales</taxon>
        <taxon>Nocardioidaceae</taxon>
        <taxon>Aeromicrobium</taxon>
    </lineage>
</organism>
<dbReference type="Proteomes" id="UP000550354">
    <property type="component" value="Unassembled WGS sequence"/>
</dbReference>
<protein>
    <recommendedName>
        <fullName evidence="1">Flavodoxin domain-containing protein</fullName>
    </recommendedName>
</protein>
<evidence type="ECO:0000313" key="3">
    <source>
        <dbReference type="Proteomes" id="UP000550354"/>
    </source>
</evidence>
<reference evidence="2 3" key="1">
    <citation type="submission" date="2020-07" db="EMBL/GenBank/DDBJ databases">
        <title>Draft genome and description of Aeromicrobium phoceense strain Marseille-Q0843 isolated from healthy skin swab.</title>
        <authorList>
            <person name="Boxberger M."/>
            <person name="La Scola B."/>
        </authorList>
    </citation>
    <scope>NUCLEOTIDE SEQUENCE [LARGE SCALE GENOMIC DNA]</scope>
    <source>
        <strain evidence="2 3">Marseille-Q0843</strain>
    </source>
</reference>
<dbReference type="InterPro" id="IPR029039">
    <property type="entry name" value="Flavoprotein-like_sf"/>
</dbReference>
<proteinExistence type="predicted"/>
<comment type="caution">
    <text evidence="2">The sequence shown here is derived from an EMBL/GenBank/DDBJ whole genome shotgun (WGS) entry which is preliminary data.</text>
</comment>
<dbReference type="SUPFAM" id="SSF52218">
    <property type="entry name" value="Flavoproteins"/>
    <property type="match status" value="1"/>
</dbReference>
<gene>
    <name evidence="2" type="ORF">H1W00_02525</name>
</gene>
<dbReference type="InterPro" id="IPR026816">
    <property type="entry name" value="Flavodoxin_dom"/>
</dbReference>
<sequence length="175" mass="19118">MKTLVVHASKYGSSERYAEWIGEALGASVVAEDEVSPEQMAAQDTVAFCAAIYGPSLRGSSLLRQAMELSTATRWVLVTVGLSDPALTTKRDELVATKFPADLRQRMAVAHLRGAMDRHRLSLVERTMMSTIRRGLAAKRARTAEEQAMLEALEPDRIDLTDRTAVAEVVEACLG</sequence>